<keyword evidence="1" id="KW-0808">Transferase</keyword>
<dbReference type="Gene3D" id="3.40.630.30">
    <property type="match status" value="1"/>
</dbReference>
<dbReference type="AlphaFoldDB" id="A0A919MI87"/>
<evidence type="ECO:0000313" key="5">
    <source>
        <dbReference type="Proteomes" id="UP000598174"/>
    </source>
</evidence>
<dbReference type="GO" id="GO:0016747">
    <property type="term" value="F:acyltransferase activity, transferring groups other than amino-acyl groups"/>
    <property type="evidence" value="ECO:0007669"/>
    <property type="project" value="InterPro"/>
</dbReference>
<evidence type="ECO:0000256" key="1">
    <source>
        <dbReference type="ARBA" id="ARBA00022679"/>
    </source>
</evidence>
<proteinExistence type="predicted"/>
<accession>A0A919MI87</accession>
<sequence length="153" mass="16640">MTTRPAGTADVALIQALVRGAFLHYVPRIGQEPAPMGADYAVPVAEGRCRVVEDHGRIVGVLQCATHPGFLEVETLAVATEAQGRGVGSKLLEYAEDRARELGRPEVRLCTNEAMTENLTYYARRGFTETGRGTQHGYRRVFFAKPVPAGRIG</sequence>
<dbReference type="PANTHER" id="PTHR43877">
    <property type="entry name" value="AMINOALKYLPHOSPHONATE N-ACETYLTRANSFERASE-RELATED-RELATED"/>
    <property type="match status" value="1"/>
</dbReference>
<dbReference type="PROSITE" id="PS51186">
    <property type="entry name" value="GNAT"/>
    <property type="match status" value="1"/>
</dbReference>
<gene>
    <name evidence="4" type="ORF">Afe05nite_75940</name>
</gene>
<organism evidence="4 5">
    <name type="scientific">Paractinoplanes ferrugineus</name>
    <dbReference type="NCBI Taxonomy" id="113564"/>
    <lineage>
        <taxon>Bacteria</taxon>
        <taxon>Bacillati</taxon>
        <taxon>Actinomycetota</taxon>
        <taxon>Actinomycetes</taxon>
        <taxon>Micromonosporales</taxon>
        <taxon>Micromonosporaceae</taxon>
        <taxon>Paractinoplanes</taxon>
    </lineage>
</organism>
<dbReference type="RefSeq" id="WP_203822103.1">
    <property type="nucleotide sequence ID" value="NZ_BAAABP010000034.1"/>
</dbReference>
<comment type="caution">
    <text evidence="4">The sequence shown here is derived from an EMBL/GenBank/DDBJ whole genome shotgun (WGS) entry which is preliminary data.</text>
</comment>
<evidence type="ECO:0000256" key="2">
    <source>
        <dbReference type="ARBA" id="ARBA00023315"/>
    </source>
</evidence>
<keyword evidence="2" id="KW-0012">Acyltransferase</keyword>
<keyword evidence="5" id="KW-1185">Reference proteome</keyword>
<dbReference type="CDD" id="cd04301">
    <property type="entry name" value="NAT_SF"/>
    <property type="match status" value="1"/>
</dbReference>
<dbReference type="SUPFAM" id="SSF55729">
    <property type="entry name" value="Acyl-CoA N-acyltransferases (Nat)"/>
    <property type="match status" value="1"/>
</dbReference>
<dbReference type="InterPro" id="IPR000182">
    <property type="entry name" value="GNAT_dom"/>
</dbReference>
<dbReference type="InterPro" id="IPR050832">
    <property type="entry name" value="Bact_Acetyltransf"/>
</dbReference>
<evidence type="ECO:0000313" key="4">
    <source>
        <dbReference type="EMBL" id="GIE15754.1"/>
    </source>
</evidence>
<evidence type="ECO:0000259" key="3">
    <source>
        <dbReference type="PROSITE" id="PS51186"/>
    </source>
</evidence>
<name>A0A919MI87_9ACTN</name>
<dbReference type="Proteomes" id="UP000598174">
    <property type="component" value="Unassembled WGS sequence"/>
</dbReference>
<dbReference type="InterPro" id="IPR016181">
    <property type="entry name" value="Acyl_CoA_acyltransferase"/>
</dbReference>
<dbReference type="Pfam" id="PF00583">
    <property type="entry name" value="Acetyltransf_1"/>
    <property type="match status" value="1"/>
</dbReference>
<feature type="domain" description="N-acetyltransferase" evidence="3">
    <location>
        <begin position="1"/>
        <end position="148"/>
    </location>
</feature>
<dbReference type="EMBL" id="BOMM01000071">
    <property type="protein sequence ID" value="GIE15754.1"/>
    <property type="molecule type" value="Genomic_DNA"/>
</dbReference>
<protein>
    <submittedName>
        <fullName evidence="4">Acetyltransferase</fullName>
    </submittedName>
</protein>
<dbReference type="PANTHER" id="PTHR43877:SF2">
    <property type="entry name" value="AMINOALKYLPHOSPHONATE N-ACETYLTRANSFERASE-RELATED"/>
    <property type="match status" value="1"/>
</dbReference>
<reference evidence="4" key="1">
    <citation type="submission" date="2021-01" db="EMBL/GenBank/DDBJ databases">
        <title>Whole genome shotgun sequence of Actinoplanes ferrugineus NBRC 15555.</title>
        <authorList>
            <person name="Komaki H."/>
            <person name="Tamura T."/>
        </authorList>
    </citation>
    <scope>NUCLEOTIDE SEQUENCE</scope>
    <source>
        <strain evidence="4">NBRC 15555</strain>
    </source>
</reference>